<dbReference type="InterPro" id="IPR028978">
    <property type="entry name" value="Chorismate_lyase_/UTRA_dom_sf"/>
</dbReference>
<accession>A0ABW9GA95</accession>
<feature type="domain" description="HTH gntR-type" evidence="4">
    <location>
        <begin position="1"/>
        <end position="68"/>
    </location>
</feature>
<evidence type="ECO:0000259" key="4">
    <source>
        <dbReference type="PROSITE" id="PS50949"/>
    </source>
</evidence>
<proteinExistence type="predicted"/>
<dbReference type="PANTHER" id="PTHR44846:SF16">
    <property type="entry name" value="TRANSCRIPTIONAL REGULATOR PHNF-RELATED"/>
    <property type="match status" value="1"/>
</dbReference>
<dbReference type="Gene3D" id="3.40.1410.10">
    <property type="entry name" value="Chorismate lyase-like"/>
    <property type="match status" value="1"/>
</dbReference>
<dbReference type="CDD" id="cd07377">
    <property type="entry name" value="WHTH_GntR"/>
    <property type="match status" value="1"/>
</dbReference>
<dbReference type="Proteomes" id="UP001629953">
    <property type="component" value="Unassembled WGS sequence"/>
</dbReference>
<dbReference type="SMART" id="SM00345">
    <property type="entry name" value="HTH_GNTR"/>
    <property type="match status" value="1"/>
</dbReference>
<dbReference type="EMBL" id="JBEQCT010000005">
    <property type="protein sequence ID" value="MFM2485676.1"/>
    <property type="molecule type" value="Genomic_DNA"/>
</dbReference>
<dbReference type="Gene3D" id="1.10.10.10">
    <property type="entry name" value="Winged helix-like DNA-binding domain superfamily/Winged helix DNA-binding domain"/>
    <property type="match status" value="1"/>
</dbReference>
<dbReference type="InterPro" id="IPR050679">
    <property type="entry name" value="Bact_HTH_transcr_reg"/>
</dbReference>
<keyword evidence="6" id="KW-1185">Reference proteome</keyword>
<organism evidence="5 6">
    <name type="scientific">Celerinatantimonas yamalensis</name>
    <dbReference type="NCBI Taxonomy" id="559956"/>
    <lineage>
        <taxon>Bacteria</taxon>
        <taxon>Pseudomonadati</taxon>
        <taxon>Pseudomonadota</taxon>
        <taxon>Gammaproteobacteria</taxon>
        <taxon>Celerinatantimonadaceae</taxon>
        <taxon>Celerinatantimonas</taxon>
    </lineage>
</organism>
<sequence length="232" mass="26502">MSRYQHIAKQLRESLRASYTPGQLLPAETALARQFSVNRHTLRRAIDELVQDGLVRRQQGVGCRVLATPIDYALHERAAFSYNLNESGLAFSTQVQSLERVTLPEAIAERVNVERDTPAIQLQTKRFIEQTPACLIRHYLFGFDINVLIHFTGGSLHQFLAEQFSLSLRRGLTSLRARLPSLDECQQLQIDRTTALMEVHTQNFERAGDTLREYSIARSRGDLFEFSVMPKE</sequence>
<evidence type="ECO:0000256" key="3">
    <source>
        <dbReference type="ARBA" id="ARBA00023163"/>
    </source>
</evidence>
<dbReference type="PROSITE" id="PS50949">
    <property type="entry name" value="HTH_GNTR"/>
    <property type="match status" value="1"/>
</dbReference>
<dbReference type="RefSeq" id="WP_408623925.1">
    <property type="nucleotide sequence ID" value="NZ_JBEQCT010000005.1"/>
</dbReference>
<evidence type="ECO:0000256" key="1">
    <source>
        <dbReference type="ARBA" id="ARBA00023015"/>
    </source>
</evidence>
<protein>
    <submittedName>
        <fullName evidence="5">GntR family transcriptional regulator</fullName>
    </submittedName>
</protein>
<name>A0ABW9GA95_9GAMM</name>
<keyword evidence="2" id="KW-0238">DNA-binding</keyword>
<reference evidence="5 6" key="1">
    <citation type="journal article" date="2013" name="Int. J. Syst. Evol. Microbiol.">
        <title>Celerinatantimonas yamalensis sp. nov., a cold-adapted diazotrophic bacterium from a cold permafrost brine.</title>
        <authorList>
            <person name="Shcherbakova V."/>
            <person name="Chuvilskaya N."/>
            <person name="Rivkina E."/>
            <person name="Demidov N."/>
            <person name="Uchaeva V."/>
            <person name="Suetin S."/>
            <person name="Suzina N."/>
            <person name="Gilichinsky D."/>
        </authorList>
    </citation>
    <scope>NUCLEOTIDE SEQUENCE [LARGE SCALE GENOMIC DNA]</scope>
    <source>
        <strain evidence="5 6">C7</strain>
    </source>
</reference>
<dbReference type="Pfam" id="PF00392">
    <property type="entry name" value="GntR"/>
    <property type="match status" value="1"/>
</dbReference>
<evidence type="ECO:0000256" key="2">
    <source>
        <dbReference type="ARBA" id="ARBA00023125"/>
    </source>
</evidence>
<dbReference type="Pfam" id="PF07702">
    <property type="entry name" value="UTRA"/>
    <property type="match status" value="1"/>
</dbReference>
<keyword evidence="3" id="KW-0804">Transcription</keyword>
<evidence type="ECO:0000313" key="6">
    <source>
        <dbReference type="Proteomes" id="UP001629953"/>
    </source>
</evidence>
<dbReference type="InterPro" id="IPR000524">
    <property type="entry name" value="Tscrpt_reg_HTH_GntR"/>
</dbReference>
<evidence type="ECO:0000313" key="5">
    <source>
        <dbReference type="EMBL" id="MFM2485676.1"/>
    </source>
</evidence>
<comment type="caution">
    <text evidence="5">The sequence shown here is derived from an EMBL/GenBank/DDBJ whole genome shotgun (WGS) entry which is preliminary data.</text>
</comment>
<dbReference type="SUPFAM" id="SSF64288">
    <property type="entry name" value="Chorismate lyase-like"/>
    <property type="match status" value="1"/>
</dbReference>
<keyword evidence="1" id="KW-0805">Transcription regulation</keyword>
<dbReference type="PANTHER" id="PTHR44846">
    <property type="entry name" value="MANNOSYL-D-GLYCERATE TRANSPORT/METABOLISM SYSTEM REPRESSOR MNGR-RELATED"/>
    <property type="match status" value="1"/>
</dbReference>
<dbReference type="InterPro" id="IPR011663">
    <property type="entry name" value="UTRA"/>
</dbReference>
<dbReference type="InterPro" id="IPR036390">
    <property type="entry name" value="WH_DNA-bd_sf"/>
</dbReference>
<gene>
    <name evidence="5" type="ORF">ABUE30_11510</name>
</gene>
<dbReference type="InterPro" id="IPR036388">
    <property type="entry name" value="WH-like_DNA-bd_sf"/>
</dbReference>
<dbReference type="SMART" id="SM00866">
    <property type="entry name" value="UTRA"/>
    <property type="match status" value="1"/>
</dbReference>
<dbReference type="PRINTS" id="PR00035">
    <property type="entry name" value="HTHGNTR"/>
</dbReference>
<dbReference type="SUPFAM" id="SSF46785">
    <property type="entry name" value="Winged helix' DNA-binding domain"/>
    <property type="match status" value="1"/>
</dbReference>